<dbReference type="Pfam" id="PF01551">
    <property type="entry name" value="Peptidase_M23"/>
    <property type="match status" value="1"/>
</dbReference>
<keyword evidence="2" id="KW-1133">Transmembrane helix</keyword>
<dbReference type="SUPFAM" id="SSF51261">
    <property type="entry name" value="Duplicated hybrid motif"/>
    <property type="match status" value="1"/>
</dbReference>
<keyword evidence="2" id="KW-0472">Membrane</keyword>
<comment type="caution">
    <text evidence="4">The sequence shown here is derived from an EMBL/GenBank/DDBJ whole genome shotgun (WGS) entry which is preliminary data.</text>
</comment>
<evidence type="ECO:0000313" key="5">
    <source>
        <dbReference type="Proteomes" id="UP001596047"/>
    </source>
</evidence>
<dbReference type="PANTHER" id="PTHR21666:SF270">
    <property type="entry name" value="MUREIN HYDROLASE ACTIVATOR ENVC"/>
    <property type="match status" value="1"/>
</dbReference>
<dbReference type="PANTHER" id="PTHR21666">
    <property type="entry name" value="PEPTIDASE-RELATED"/>
    <property type="match status" value="1"/>
</dbReference>
<dbReference type="CDD" id="cd12797">
    <property type="entry name" value="M23_peptidase"/>
    <property type="match status" value="1"/>
</dbReference>
<accession>A0ABW0VXZ8</accession>
<feature type="region of interest" description="Disordered" evidence="1">
    <location>
        <begin position="63"/>
        <end position="94"/>
    </location>
</feature>
<feature type="domain" description="M23ase beta-sheet core" evidence="3">
    <location>
        <begin position="204"/>
        <end position="299"/>
    </location>
</feature>
<dbReference type="EMBL" id="JBHSOW010000045">
    <property type="protein sequence ID" value="MFC5650088.1"/>
    <property type="molecule type" value="Genomic_DNA"/>
</dbReference>
<protein>
    <submittedName>
        <fullName evidence="4">Peptidoglycan DD-metalloendopeptidase family protein</fullName>
    </submittedName>
</protein>
<evidence type="ECO:0000313" key="4">
    <source>
        <dbReference type="EMBL" id="MFC5650088.1"/>
    </source>
</evidence>
<dbReference type="InterPro" id="IPR011055">
    <property type="entry name" value="Dup_hybrid_motif"/>
</dbReference>
<dbReference type="Gene3D" id="2.70.70.10">
    <property type="entry name" value="Glucose Permease (Domain IIA)"/>
    <property type="match status" value="1"/>
</dbReference>
<gene>
    <name evidence="4" type="ORF">ACFPYJ_13340</name>
</gene>
<dbReference type="RefSeq" id="WP_379188642.1">
    <property type="nucleotide sequence ID" value="NZ_JBHSOW010000045.1"/>
</dbReference>
<evidence type="ECO:0000256" key="1">
    <source>
        <dbReference type="SAM" id="MobiDB-lite"/>
    </source>
</evidence>
<dbReference type="InterPro" id="IPR050570">
    <property type="entry name" value="Cell_wall_metabolism_enzyme"/>
</dbReference>
<keyword evidence="5" id="KW-1185">Reference proteome</keyword>
<organism evidence="4 5">
    <name type="scientific">Paenibacillus solisilvae</name>
    <dbReference type="NCBI Taxonomy" id="2486751"/>
    <lineage>
        <taxon>Bacteria</taxon>
        <taxon>Bacillati</taxon>
        <taxon>Bacillota</taxon>
        <taxon>Bacilli</taxon>
        <taxon>Bacillales</taxon>
        <taxon>Paenibacillaceae</taxon>
        <taxon>Paenibacillus</taxon>
    </lineage>
</organism>
<dbReference type="Proteomes" id="UP001596047">
    <property type="component" value="Unassembled WGS sequence"/>
</dbReference>
<keyword evidence="2" id="KW-0812">Transmembrane</keyword>
<evidence type="ECO:0000256" key="2">
    <source>
        <dbReference type="SAM" id="Phobius"/>
    </source>
</evidence>
<feature type="transmembrane region" description="Helical" evidence="2">
    <location>
        <begin position="104"/>
        <end position="124"/>
    </location>
</feature>
<dbReference type="InterPro" id="IPR016047">
    <property type="entry name" value="M23ase_b-sheet_dom"/>
</dbReference>
<feature type="region of interest" description="Disordered" evidence="1">
    <location>
        <begin position="20"/>
        <end position="43"/>
    </location>
</feature>
<reference evidence="5" key="1">
    <citation type="journal article" date="2019" name="Int. J. Syst. Evol. Microbiol.">
        <title>The Global Catalogue of Microorganisms (GCM) 10K type strain sequencing project: providing services to taxonomists for standard genome sequencing and annotation.</title>
        <authorList>
            <consortium name="The Broad Institute Genomics Platform"/>
            <consortium name="The Broad Institute Genome Sequencing Center for Infectious Disease"/>
            <person name="Wu L."/>
            <person name="Ma J."/>
        </authorList>
    </citation>
    <scope>NUCLEOTIDE SEQUENCE [LARGE SCALE GENOMIC DNA]</scope>
    <source>
        <strain evidence="5">CGMCC 1.3240</strain>
    </source>
</reference>
<evidence type="ECO:0000259" key="3">
    <source>
        <dbReference type="Pfam" id="PF01551"/>
    </source>
</evidence>
<name>A0ABW0VXZ8_9BACL</name>
<proteinExistence type="predicted"/>
<sequence>MDTKKSIRQRRQERIRLIMNEKQQGTGTQARLDKTPDDFMPPIIARDMKPELEQDPERLWKSQPNPWESAGWRVPPIPSKNNFQTKDGGGGQSGPDLKFIGRGLFIQSAISAALFIILFAMFRLDNPAAKQGQQLVTAALTENMDFESAAEWYKQVFSGAPSFIPSFGKDDNNAAKLAEGEVELPIIAPLAAGSVVRTFAETLSGVEIAGHSEEAVLAAETGRVLLVTDDENTGKTVVIQHADNRVTVYGRLGLVQAAVNDWVEAGQSIGKLSAAGTDAPDGQSLLFFAVKEKGKYVNPADVVPID</sequence>